<reference evidence="1" key="1">
    <citation type="submission" date="2023-03" db="EMBL/GenBank/DDBJ databases">
        <title>Massive genome expansion in bonnet fungi (Mycena s.s.) driven by repeated elements and novel gene families across ecological guilds.</title>
        <authorList>
            <consortium name="Lawrence Berkeley National Laboratory"/>
            <person name="Harder C.B."/>
            <person name="Miyauchi S."/>
            <person name="Viragh M."/>
            <person name="Kuo A."/>
            <person name="Thoen E."/>
            <person name="Andreopoulos B."/>
            <person name="Lu D."/>
            <person name="Skrede I."/>
            <person name="Drula E."/>
            <person name="Henrissat B."/>
            <person name="Morin E."/>
            <person name="Kohler A."/>
            <person name="Barry K."/>
            <person name="LaButti K."/>
            <person name="Morin E."/>
            <person name="Salamov A."/>
            <person name="Lipzen A."/>
            <person name="Mereny Z."/>
            <person name="Hegedus B."/>
            <person name="Baldrian P."/>
            <person name="Stursova M."/>
            <person name="Weitz H."/>
            <person name="Taylor A."/>
            <person name="Grigoriev I.V."/>
            <person name="Nagy L.G."/>
            <person name="Martin F."/>
            <person name="Kauserud H."/>
        </authorList>
    </citation>
    <scope>NUCLEOTIDE SEQUENCE</scope>
    <source>
        <strain evidence="1">9284</strain>
    </source>
</reference>
<proteinExistence type="predicted"/>
<dbReference type="AlphaFoldDB" id="A0AAD7CJL3"/>
<accession>A0AAD7CJL3</accession>
<protein>
    <submittedName>
        <fullName evidence="1">Uncharacterized protein</fullName>
    </submittedName>
</protein>
<dbReference type="Proteomes" id="UP001221142">
    <property type="component" value="Unassembled WGS sequence"/>
</dbReference>
<dbReference type="InterPro" id="IPR022234">
    <property type="entry name" value="DUF3759"/>
</dbReference>
<sequence length="107" mass="11491">MGFFADDSTAGQAYVQVRALPLISKSSSSSLTSSSAAVSFYASRELERHEAEVGKPASPADTQVLIASFVGPSIDKEVEMRGLEFVNKDVAKYDAVKAAFAEYYKEA</sequence>
<comment type="caution">
    <text evidence="1">The sequence shown here is derived from an EMBL/GenBank/DDBJ whole genome shotgun (WGS) entry which is preliminary data.</text>
</comment>
<evidence type="ECO:0000313" key="1">
    <source>
        <dbReference type="EMBL" id="KAJ7650286.1"/>
    </source>
</evidence>
<evidence type="ECO:0000313" key="2">
    <source>
        <dbReference type="Proteomes" id="UP001221142"/>
    </source>
</evidence>
<dbReference type="EMBL" id="JARKIF010000001">
    <property type="protein sequence ID" value="KAJ7650286.1"/>
    <property type="molecule type" value="Genomic_DNA"/>
</dbReference>
<dbReference type="Pfam" id="PF12585">
    <property type="entry name" value="DUF3759"/>
    <property type="match status" value="1"/>
</dbReference>
<keyword evidence="2" id="KW-1185">Reference proteome</keyword>
<organism evidence="1 2">
    <name type="scientific">Roridomyces roridus</name>
    <dbReference type="NCBI Taxonomy" id="1738132"/>
    <lineage>
        <taxon>Eukaryota</taxon>
        <taxon>Fungi</taxon>
        <taxon>Dikarya</taxon>
        <taxon>Basidiomycota</taxon>
        <taxon>Agaricomycotina</taxon>
        <taxon>Agaricomycetes</taxon>
        <taxon>Agaricomycetidae</taxon>
        <taxon>Agaricales</taxon>
        <taxon>Marasmiineae</taxon>
        <taxon>Mycenaceae</taxon>
        <taxon>Roridomyces</taxon>
    </lineage>
</organism>
<name>A0AAD7CJL3_9AGAR</name>
<gene>
    <name evidence="1" type="ORF">FB45DRAFT_1017679</name>
</gene>